<name>A0AAW1NXX9_9CHLO</name>
<dbReference type="InterPro" id="IPR015659">
    <property type="entry name" value="Proline_oxidase"/>
</dbReference>
<comment type="caution">
    <text evidence="7">The sequence shown here is derived from an EMBL/GenBank/DDBJ whole genome shotgun (WGS) entry which is preliminary data.</text>
</comment>
<keyword evidence="4 5" id="KW-0642">Proline metabolism</keyword>
<dbReference type="CDD" id="cd00051">
    <property type="entry name" value="EFh"/>
    <property type="match status" value="1"/>
</dbReference>
<evidence type="ECO:0000313" key="8">
    <source>
        <dbReference type="Proteomes" id="UP001465755"/>
    </source>
</evidence>
<dbReference type="EC" id="1.5.5.2" evidence="2 5"/>
<keyword evidence="3 5" id="KW-0560">Oxidoreductase</keyword>
<dbReference type="Pfam" id="PF01619">
    <property type="entry name" value="Pro_dh"/>
    <property type="match status" value="1"/>
</dbReference>
<evidence type="ECO:0000256" key="1">
    <source>
        <dbReference type="ARBA" id="ARBA00005869"/>
    </source>
</evidence>
<dbReference type="SUPFAM" id="SSF51730">
    <property type="entry name" value="FAD-linked oxidoreductase"/>
    <property type="match status" value="1"/>
</dbReference>
<evidence type="ECO:0000256" key="2">
    <source>
        <dbReference type="ARBA" id="ARBA00012695"/>
    </source>
</evidence>
<dbReference type="Gene3D" id="3.20.20.220">
    <property type="match status" value="1"/>
</dbReference>
<dbReference type="PANTHER" id="PTHR13914:SF0">
    <property type="entry name" value="PROLINE DEHYDROGENASE 1, MITOCHONDRIAL"/>
    <property type="match status" value="1"/>
</dbReference>
<dbReference type="GO" id="GO:0004657">
    <property type="term" value="F:proline dehydrogenase activity"/>
    <property type="evidence" value="ECO:0007669"/>
    <property type="project" value="UniProtKB-EC"/>
</dbReference>
<keyword evidence="5" id="KW-0274">FAD</keyword>
<evidence type="ECO:0000313" key="7">
    <source>
        <dbReference type="EMBL" id="KAK9799009.1"/>
    </source>
</evidence>
<evidence type="ECO:0000256" key="3">
    <source>
        <dbReference type="ARBA" id="ARBA00023002"/>
    </source>
</evidence>
<comment type="cofactor">
    <cofactor evidence="5">
        <name>FAD</name>
        <dbReference type="ChEBI" id="CHEBI:57692"/>
    </cofactor>
</comment>
<dbReference type="GO" id="GO:0071949">
    <property type="term" value="F:FAD binding"/>
    <property type="evidence" value="ECO:0007669"/>
    <property type="project" value="TreeGrafter"/>
</dbReference>
<accession>A0AAW1NXX9</accession>
<dbReference type="PANTHER" id="PTHR13914">
    <property type="entry name" value="PROLINE OXIDASE"/>
    <property type="match status" value="1"/>
</dbReference>
<organism evidence="7 8">
    <name type="scientific">Symbiochloris irregularis</name>
    <dbReference type="NCBI Taxonomy" id="706552"/>
    <lineage>
        <taxon>Eukaryota</taxon>
        <taxon>Viridiplantae</taxon>
        <taxon>Chlorophyta</taxon>
        <taxon>core chlorophytes</taxon>
        <taxon>Trebouxiophyceae</taxon>
        <taxon>Trebouxiales</taxon>
        <taxon>Trebouxiaceae</taxon>
        <taxon>Symbiochloris</taxon>
    </lineage>
</organism>
<dbReference type="GO" id="GO:0010133">
    <property type="term" value="P:L-proline catabolic process to L-glutamate"/>
    <property type="evidence" value="ECO:0007669"/>
    <property type="project" value="TreeGrafter"/>
</dbReference>
<keyword evidence="5" id="KW-0285">Flavoprotein</keyword>
<dbReference type="SUPFAM" id="SSF47473">
    <property type="entry name" value="EF-hand"/>
    <property type="match status" value="1"/>
</dbReference>
<feature type="domain" description="EF-hand" evidence="6">
    <location>
        <begin position="241"/>
        <end position="276"/>
    </location>
</feature>
<evidence type="ECO:0000259" key="6">
    <source>
        <dbReference type="PROSITE" id="PS50222"/>
    </source>
</evidence>
<dbReference type="PROSITE" id="PS50222">
    <property type="entry name" value="EF_HAND_2"/>
    <property type="match status" value="1"/>
</dbReference>
<evidence type="ECO:0000256" key="4">
    <source>
        <dbReference type="ARBA" id="ARBA00023062"/>
    </source>
</evidence>
<comment type="catalytic activity">
    <reaction evidence="5">
        <text>L-proline + a quinone = (S)-1-pyrroline-5-carboxylate + a quinol + H(+)</text>
        <dbReference type="Rhea" id="RHEA:23784"/>
        <dbReference type="ChEBI" id="CHEBI:15378"/>
        <dbReference type="ChEBI" id="CHEBI:17388"/>
        <dbReference type="ChEBI" id="CHEBI:24646"/>
        <dbReference type="ChEBI" id="CHEBI:60039"/>
        <dbReference type="ChEBI" id="CHEBI:132124"/>
        <dbReference type="EC" id="1.5.5.2"/>
    </reaction>
</comment>
<dbReference type="Pfam" id="PF13202">
    <property type="entry name" value="EF-hand_5"/>
    <property type="match status" value="1"/>
</dbReference>
<dbReference type="AlphaFoldDB" id="A0AAW1NXX9"/>
<comment type="function">
    <text evidence="5">Converts proline to delta-1-pyrroline-5-carboxylate.</text>
</comment>
<dbReference type="Gene3D" id="1.10.238.10">
    <property type="entry name" value="EF-hand"/>
    <property type="match status" value="1"/>
</dbReference>
<proteinExistence type="inferred from homology"/>
<reference evidence="7 8" key="1">
    <citation type="journal article" date="2024" name="Nat. Commun.">
        <title>Phylogenomics reveals the evolutionary origins of lichenization in chlorophyte algae.</title>
        <authorList>
            <person name="Puginier C."/>
            <person name="Libourel C."/>
            <person name="Otte J."/>
            <person name="Skaloud P."/>
            <person name="Haon M."/>
            <person name="Grisel S."/>
            <person name="Petersen M."/>
            <person name="Berrin J.G."/>
            <person name="Delaux P.M."/>
            <person name="Dal Grande F."/>
            <person name="Keller J."/>
        </authorList>
    </citation>
    <scope>NUCLEOTIDE SEQUENCE [LARGE SCALE GENOMIC DNA]</scope>
    <source>
        <strain evidence="7 8">SAG 2036</strain>
    </source>
</reference>
<dbReference type="InterPro" id="IPR002048">
    <property type="entry name" value="EF_hand_dom"/>
</dbReference>
<keyword evidence="8" id="KW-1185">Reference proteome</keyword>
<dbReference type="GO" id="GO:0005739">
    <property type="term" value="C:mitochondrion"/>
    <property type="evidence" value="ECO:0007669"/>
    <property type="project" value="TreeGrafter"/>
</dbReference>
<dbReference type="GO" id="GO:0005509">
    <property type="term" value="F:calcium ion binding"/>
    <property type="evidence" value="ECO:0007669"/>
    <property type="project" value="InterPro"/>
</dbReference>
<dbReference type="Proteomes" id="UP001465755">
    <property type="component" value="Unassembled WGS sequence"/>
</dbReference>
<dbReference type="InterPro" id="IPR011992">
    <property type="entry name" value="EF-hand-dom_pair"/>
</dbReference>
<dbReference type="InterPro" id="IPR002872">
    <property type="entry name" value="Proline_DH_dom"/>
</dbReference>
<sequence>MDQPAARSRFPSKLGFCQTRHVPRERGARSWESALPRQWVSTSASIHFAEPQPIEQPESEPDLCFEPCPKTDFVPLNFDDPKAAYQSKSSVDLLRNLAVLSACQFEPLVNNADKLLKAATIFPGTTLTYWVVKQTFFRHFCAGEDEGSIRPSLKKLHASGIGAILDYAAEDDSDGGAASRSEETGSVVARTYDYETEEACDKHRDIFLRSIMAAADAPGQGFAAIKVTALGNPKLLERVSTTLSELHRLFERFDTDDSGFITKDKFFKVYEQLFVDANPERMEEVFNQLDTNHNGHVDYIGWTKRVSIGDVPRIVQSCKHKGPLAQSALSDEELELFDAMMSRLFKCAEVADKAGVRLMIDAEHSYFQAAINHAARQLSKRYNKTSPTIYQTYQCYLQDSYDRVCRDMTRAKQDGYIFAAKLVRGAYMSLERQRATDKHYESPIWEDKPHTDANYDRCVDEVIRHHHETGAEVMIATHNQQSVEHAVGLMHQLDLDPQKTGVFFGQLLGMSDPLTFVLGENGYKAYKYVPFGPIGETMPYLIRRAQENGAVLEGLKKEKALMRTELWRRFKEESFMSGLFGGSKQKQA</sequence>
<protein>
    <recommendedName>
        <fullName evidence="2 5">Proline dehydrogenase</fullName>
        <ecNumber evidence="2 5">1.5.5.2</ecNumber>
    </recommendedName>
</protein>
<comment type="similarity">
    <text evidence="1 5">Belongs to the proline oxidase family.</text>
</comment>
<evidence type="ECO:0000256" key="5">
    <source>
        <dbReference type="RuleBase" id="RU364054"/>
    </source>
</evidence>
<gene>
    <name evidence="7" type="ORF">WJX73_003308</name>
</gene>
<dbReference type="EMBL" id="JALJOQ010000092">
    <property type="protein sequence ID" value="KAK9799009.1"/>
    <property type="molecule type" value="Genomic_DNA"/>
</dbReference>
<dbReference type="InterPro" id="IPR029041">
    <property type="entry name" value="FAD-linked_oxidoreductase-like"/>
</dbReference>